<evidence type="ECO:0000313" key="2">
    <source>
        <dbReference type="EMBL" id="KAK9787126.1"/>
    </source>
</evidence>
<evidence type="ECO:0000256" key="1">
    <source>
        <dbReference type="SAM" id="MobiDB-lite"/>
    </source>
</evidence>
<accession>A0AAW1NMN7</accession>
<keyword evidence="3" id="KW-1185">Reference proteome</keyword>
<organism evidence="2 3">
    <name type="scientific">Symbiochloris irregularis</name>
    <dbReference type="NCBI Taxonomy" id="706552"/>
    <lineage>
        <taxon>Eukaryota</taxon>
        <taxon>Viridiplantae</taxon>
        <taxon>Chlorophyta</taxon>
        <taxon>core chlorophytes</taxon>
        <taxon>Trebouxiophyceae</taxon>
        <taxon>Trebouxiales</taxon>
        <taxon>Trebouxiaceae</taxon>
        <taxon>Symbiochloris</taxon>
    </lineage>
</organism>
<dbReference type="AlphaFoldDB" id="A0AAW1NMN7"/>
<sequence>MQNRRGACGALLSQGRSAGATRREGFTLAAGALLWLQGCGHASAALFPGEREPADVPPPPTQGLDKSAPGGAQAKFATLKDSLLAYEFNYPIEAGGRKISLVASRKPERYSSAAPLSADARQRLVAELVDFLTAPLCQSRWAPHQAA</sequence>
<evidence type="ECO:0000313" key="3">
    <source>
        <dbReference type="Proteomes" id="UP001465755"/>
    </source>
</evidence>
<proteinExistence type="predicted"/>
<feature type="region of interest" description="Disordered" evidence="1">
    <location>
        <begin position="48"/>
        <end position="70"/>
    </location>
</feature>
<name>A0AAW1NMN7_9CHLO</name>
<gene>
    <name evidence="2" type="ORF">WJX73_002525</name>
</gene>
<dbReference type="EMBL" id="JALJOQ010000254">
    <property type="protein sequence ID" value="KAK9787126.1"/>
    <property type="molecule type" value="Genomic_DNA"/>
</dbReference>
<comment type="caution">
    <text evidence="2">The sequence shown here is derived from an EMBL/GenBank/DDBJ whole genome shotgun (WGS) entry which is preliminary data.</text>
</comment>
<protein>
    <submittedName>
        <fullName evidence="2">Uncharacterized protein</fullName>
    </submittedName>
</protein>
<reference evidence="2 3" key="1">
    <citation type="journal article" date="2024" name="Nat. Commun.">
        <title>Phylogenomics reveals the evolutionary origins of lichenization in chlorophyte algae.</title>
        <authorList>
            <person name="Puginier C."/>
            <person name="Libourel C."/>
            <person name="Otte J."/>
            <person name="Skaloud P."/>
            <person name="Haon M."/>
            <person name="Grisel S."/>
            <person name="Petersen M."/>
            <person name="Berrin J.G."/>
            <person name="Delaux P.M."/>
            <person name="Dal Grande F."/>
            <person name="Keller J."/>
        </authorList>
    </citation>
    <scope>NUCLEOTIDE SEQUENCE [LARGE SCALE GENOMIC DNA]</scope>
    <source>
        <strain evidence="2 3">SAG 2036</strain>
    </source>
</reference>
<dbReference type="Proteomes" id="UP001465755">
    <property type="component" value="Unassembled WGS sequence"/>
</dbReference>